<gene>
    <name evidence="2" type="ORF">FN976_26305</name>
</gene>
<dbReference type="EMBL" id="VOBQ01000025">
    <property type="protein sequence ID" value="TWO66632.1"/>
    <property type="molecule type" value="Genomic_DNA"/>
</dbReference>
<accession>A0A562ZFZ6</accession>
<feature type="domain" description="SnoaL-like" evidence="1">
    <location>
        <begin position="13"/>
        <end position="117"/>
    </location>
</feature>
<organism evidence="2 3">
    <name type="scientific">Caenimonas sedimenti</name>
    <dbReference type="NCBI Taxonomy" id="2596921"/>
    <lineage>
        <taxon>Bacteria</taxon>
        <taxon>Pseudomonadati</taxon>
        <taxon>Pseudomonadota</taxon>
        <taxon>Betaproteobacteria</taxon>
        <taxon>Burkholderiales</taxon>
        <taxon>Comamonadaceae</taxon>
        <taxon>Caenimonas</taxon>
    </lineage>
</organism>
<dbReference type="InterPro" id="IPR032710">
    <property type="entry name" value="NTF2-like_dom_sf"/>
</dbReference>
<dbReference type="Pfam" id="PF12680">
    <property type="entry name" value="SnoaL_2"/>
    <property type="match status" value="1"/>
</dbReference>
<dbReference type="OrthoDB" id="1115105at2"/>
<protein>
    <submittedName>
        <fullName evidence="2">Nuclear transport factor 2 family protein</fullName>
    </submittedName>
</protein>
<evidence type="ECO:0000313" key="3">
    <source>
        <dbReference type="Proteomes" id="UP000318199"/>
    </source>
</evidence>
<dbReference type="SUPFAM" id="SSF54427">
    <property type="entry name" value="NTF2-like"/>
    <property type="match status" value="1"/>
</dbReference>
<dbReference type="AlphaFoldDB" id="A0A562ZFZ6"/>
<sequence length="147" mass="16942">MNRDETAAAVERVVALFEALQPADVLRLGDFYMDDARFKDPFNDVAGLPAVQRVFAHMFETLHAPRFDVTECILDAGQCFLVWDFSFRFRSFRPRQTFVVRGGSQLRFAADGRITLHRDWWDAAEEVYEKLPVLGALMRLLKRRAAS</sequence>
<evidence type="ECO:0000259" key="1">
    <source>
        <dbReference type="Pfam" id="PF12680"/>
    </source>
</evidence>
<keyword evidence="3" id="KW-1185">Reference proteome</keyword>
<dbReference type="InterPro" id="IPR037401">
    <property type="entry name" value="SnoaL-like"/>
</dbReference>
<reference evidence="2 3" key="1">
    <citation type="submission" date="2019-07" db="EMBL/GenBank/DDBJ databases">
        <title>Caenimonas sedimenti sp. nov., isolated from activated sludge.</title>
        <authorList>
            <person name="Xu J."/>
        </authorList>
    </citation>
    <scope>NUCLEOTIDE SEQUENCE [LARGE SCALE GENOMIC DNA]</scope>
    <source>
        <strain evidence="2 3">HX-9-20</strain>
    </source>
</reference>
<evidence type="ECO:0000313" key="2">
    <source>
        <dbReference type="EMBL" id="TWO66632.1"/>
    </source>
</evidence>
<comment type="caution">
    <text evidence="2">The sequence shown here is derived from an EMBL/GenBank/DDBJ whole genome shotgun (WGS) entry which is preliminary data.</text>
</comment>
<dbReference type="RefSeq" id="WP_145896588.1">
    <property type="nucleotide sequence ID" value="NZ_VOBQ01000025.1"/>
</dbReference>
<name>A0A562ZFZ6_9BURK</name>
<dbReference type="Proteomes" id="UP000318199">
    <property type="component" value="Unassembled WGS sequence"/>
</dbReference>
<dbReference type="Gene3D" id="3.10.450.50">
    <property type="match status" value="1"/>
</dbReference>
<proteinExistence type="predicted"/>